<evidence type="ECO:0000256" key="1">
    <source>
        <dbReference type="SAM" id="Phobius"/>
    </source>
</evidence>
<name>A0AAE0WXX0_9PEZI</name>
<keyword evidence="1" id="KW-0472">Membrane</keyword>
<evidence type="ECO:0000313" key="2">
    <source>
        <dbReference type="EMBL" id="KAK3679951.1"/>
    </source>
</evidence>
<organism evidence="2 3">
    <name type="scientific">Recurvomyces mirabilis</name>
    <dbReference type="NCBI Taxonomy" id="574656"/>
    <lineage>
        <taxon>Eukaryota</taxon>
        <taxon>Fungi</taxon>
        <taxon>Dikarya</taxon>
        <taxon>Ascomycota</taxon>
        <taxon>Pezizomycotina</taxon>
        <taxon>Dothideomycetes</taxon>
        <taxon>Dothideomycetidae</taxon>
        <taxon>Mycosphaerellales</taxon>
        <taxon>Teratosphaeriaceae</taxon>
        <taxon>Recurvomyces</taxon>
    </lineage>
</organism>
<keyword evidence="1" id="KW-1133">Transmembrane helix</keyword>
<evidence type="ECO:0000313" key="3">
    <source>
        <dbReference type="Proteomes" id="UP001274830"/>
    </source>
</evidence>
<sequence>MATFRLTRRQKRLLQRGSLAILALIAIITIWNRLRSSGRSDLSRFKVSNVREILPPRKRDGCLATYEEENIVIIVKTSASGDPGRLQVQLQSSLRCVKDLLIVSDLDAVVDGYQIHDVLQSVDPAIRDHDPDFDLYHAQLTLSAQGFTPERLGDIFRGSPKVAVLEKYIALQMLRRAYEEMPGRAWYVFLQSDTYLNWANLVTWLERMEASQGLFIGAPNVKAGIRYNDLSSGFVLSASALHALATQPAEFFAAWEKRTAREGSGDMVLSLALADVGLNVSGVWPMLGGDSLYETAYGRAGAWCQPIITLRGIDGEQMSELWGLEREVEQAGRKARLG</sequence>
<gene>
    <name evidence="2" type="ORF">LTR78_000328</name>
</gene>
<comment type="caution">
    <text evidence="2">The sequence shown here is derived from an EMBL/GenBank/DDBJ whole genome shotgun (WGS) entry which is preliminary data.</text>
</comment>
<dbReference type="AlphaFoldDB" id="A0AAE0WXX0"/>
<protein>
    <submittedName>
        <fullName evidence="2">Uncharacterized protein</fullName>
    </submittedName>
</protein>
<dbReference type="Gene3D" id="3.90.550.50">
    <property type="match status" value="1"/>
</dbReference>
<keyword evidence="1" id="KW-0812">Transmembrane</keyword>
<feature type="transmembrane region" description="Helical" evidence="1">
    <location>
        <begin position="13"/>
        <end position="31"/>
    </location>
</feature>
<proteinExistence type="predicted"/>
<dbReference type="EMBL" id="JAUTXT010000001">
    <property type="protein sequence ID" value="KAK3679951.1"/>
    <property type="molecule type" value="Genomic_DNA"/>
</dbReference>
<keyword evidence="3" id="KW-1185">Reference proteome</keyword>
<reference evidence="2" key="1">
    <citation type="submission" date="2023-07" db="EMBL/GenBank/DDBJ databases">
        <title>Black Yeasts Isolated from many extreme environments.</title>
        <authorList>
            <person name="Coleine C."/>
            <person name="Stajich J.E."/>
            <person name="Selbmann L."/>
        </authorList>
    </citation>
    <scope>NUCLEOTIDE SEQUENCE</scope>
    <source>
        <strain evidence="2">CCFEE 5485</strain>
    </source>
</reference>
<dbReference type="Proteomes" id="UP001274830">
    <property type="component" value="Unassembled WGS sequence"/>
</dbReference>
<accession>A0AAE0WXX0</accession>